<dbReference type="AlphaFoldDB" id="A0A1G6U637"/>
<protein>
    <recommendedName>
        <fullName evidence="3">PAS fold-containing protein</fullName>
    </recommendedName>
</protein>
<dbReference type="SUPFAM" id="SSF47384">
    <property type="entry name" value="Homodimeric domain of signal transducing histidine kinase"/>
    <property type="match status" value="1"/>
</dbReference>
<dbReference type="EMBL" id="FNAC01000026">
    <property type="protein sequence ID" value="SDD36779.1"/>
    <property type="molecule type" value="Genomic_DNA"/>
</dbReference>
<sequence>MIKIQNSEKLLPDFLMDSEHFFYALLDVEGQLIDANSLLLDHTKLKLNEEIFGFLETDSAEELSELLDQMISKPHDSRNILLNFSKSDAQKSNSIWWEFSMVLNDEMDIIGLVGLGVSLKFLEHELPWEHLVEVLHFGKIELSNELLVSEVEEKVALWLGKSSSELKNKALADPQVLVLTQEQLAKIKALDNQSQPLFLKIPGQFPNLLALAGLLTKHASGYTFLLAPSKKTLRPLADFQPFTSSQLAAIQGAVWIVDQHFTLIQQNSYASAFSKENGYLGLNLGLQFSTTWAGSRKDQLSKAVIQSFEGKECALDLLVGKGEDGIFLNVRTSPIFDDYGRSAAVMIQALDVTKFYGKIRQLESENKELKDLALKPSHILRSPLSSMLGLLDLIDQQSMDEENRKYFSYLKPLAHELDEVIRSNAKKMSALD</sequence>
<dbReference type="Gene3D" id="1.10.287.130">
    <property type="match status" value="1"/>
</dbReference>
<dbReference type="STRING" id="686796.SAMN04488104_102649"/>
<evidence type="ECO:0000313" key="2">
    <source>
        <dbReference type="Proteomes" id="UP000199060"/>
    </source>
</evidence>
<name>A0A1G6U637_9BACT</name>
<evidence type="ECO:0000313" key="1">
    <source>
        <dbReference type="EMBL" id="SDD36779.1"/>
    </source>
</evidence>
<gene>
    <name evidence="1" type="ORF">SAMN04488104_102649</name>
</gene>
<accession>A0A1G6U637</accession>
<dbReference type="GO" id="GO:0000155">
    <property type="term" value="F:phosphorelay sensor kinase activity"/>
    <property type="evidence" value="ECO:0007669"/>
    <property type="project" value="InterPro"/>
</dbReference>
<evidence type="ECO:0008006" key="3">
    <source>
        <dbReference type="Google" id="ProtNLM"/>
    </source>
</evidence>
<dbReference type="OrthoDB" id="6231665at2"/>
<proteinExistence type="predicted"/>
<reference evidence="2" key="1">
    <citation type="submission" date="2016-10" db="EMBL/GenBank/DDBJ databases">
        <authorList>
            <person name="Varghese N."/>
            <person name="Submissions S."/>
        </authorList>
    </citation>
    <scope>NUCLEOTIDE SEQUENCE [LARGE SCALE GENOMIC DNA]</scope>
    <source>
        <strain evidence="2">DSM 23095</strain>
    </source>
</reference>
<dbReference type="Proteomes" id="UP000199060">
    <property type="component" value="Unassembled WGS sequence"/>
</dbReference>
<keyword evidence="2" id="KW-1185">Reference proteome</keyword>
<dbReference type="RefSeq" id="WP_139162739.1">
    <property type="nucleotide sequence ID" value="NZ_FNAC01000026.1"/>
</dbReference>
<dbReference type="InterPro" id="IPR036097">
    <property type="entry name" value="HisK_dim/P_sf"/>
</dbReference>
<organism evidence="1 2">
    <name type="scientific">Algoriphagus faecimaris</name>
    <dbReference type="NCBI Taxonomy" id="686796"/>
    <lineage>
        <taxon>Bacteria</taxon>
        <taxon>Pseudomonadati</taxon>
        <taxon>Bacteroidota</taxon>
        <taxon>Cytophagia</taxon>
        <taxon>Cytophagales</taxon>
        <taxon>Cyclobacteriaceae</taxon>
        <taxon>Algoriphagus</taxon>
    </lineage>
</organism>